<sequence length="196" mass="23942">MTYYFRQLEDIFKAFQYSQNTLEKEQLFANIMNVIRPKLMMKFRMLGIDHQELEDLIQDTSLKIYLALHTFNFNTNVPFEHYLNRLVYSVKKDFWRKRYAFNQRQQLLINECVVESRLNQMIKRTEELYLTRSSKEDLIDSFKKLSMFEREVANLLLLDYSPSEIAKRLNVKDKVVYNSIQRCKIKMKQYLLKYKR</sequence>
<dbReference type="AlphaFoldDB" id="A0A974KWV6"/>
<name>A0A974KWV6_STAHO</name>
<feature type="domain" description="RNA polymerase sigma-70 region 2" evidence="6">
    <location>
        <begin position="47"/>
        <end position="98"/>
    </location>
</feature>
<reference evidence="7 8" key="1">
    <citation type="journal article" date="2016" name="Front. Microbiol.">
        <title>Comprehensive Phylogenetic Analysis of Bovine Non-aureus Staphylococci Species Based on Whole-Genome Sequencing.</title>
        <authorList>
            <person name="Naushad S."/>
            <person name="Barkema H.W."/>
            <person name="Luby C."/>
            <person name="Condas L.A."/>
            <person name="Nobrega D.B."/>
            <person name="Carson D.A."/>
            <person name="De Buck J."/>
        </authorList>
    </citation>
    <scope>NUCLEOTIDE SEQUENCE [LARGE SCALE GENOMIC DNA]</scope>
    <source>
        <strain evidence="7 8">SNUC 5336</strain>
    </source>
</reference>
<organism evidence="7 8">
    <name type="scientific">Staphylococcus hominis</name>
    <dbReference type="NCBI Taxonomy" id="1290"/>
    <lineage>
        <taxon>Bacteria</taxon>
        <taxon>Bacillati</taxon>
        <taxon>Bacillota</taxon>
        <taxon>Bacilli</taxon>
        <taxon>Bacillales</taxon>
        <taxon>Staphylococcaceae</taxon>
        <taxon>Staphylococcus</taxon>
    </lineage>
</organism>
<comment type="function">
    <text evidence="5">Sigma factors are initiation factors that promote the attachment of RNA polymerase to specific initiation sites and are then released. Sigma-S contributes to the protection against external stress, thus playing a role in cellular fitness and survival.</text>
</comment>
<dbReference type="InterPro" id="IPR016032">
    <property type="entry name" value="Sig_transdc_resp-reg_C-effctor"/>
</dbReference>
<dbReference type="Proteomes" id="UP000241540">
    <property type="component" value="Unassembled WGS sequence"/>
</dbReference>
<evidence type="ECO:0000259" key="6">
    <source>
        <dbReference type="Pfam" id="PF04542"/>
    </source>
</evidence>
<evidence type="ECO:0000313" key="7">
    <source>
        <dbReference type="EMBL" id="PTK30069.1"/>
    </source>
</evidence>
<comment type="similarity">
    <text evidence="1">Belongs to the sigma-70 factor family.</text>
</comment>
<keyword evidence="4" id="KW-0804">Transcription</keyword>
<keyword evidence="3" id="KW-0805">Transcription regulation</keyword>
<dbReference type="EMBL" id="PZHX01000017">
    <property type="protein sequence ID" value="PTK30069.1"/>
    <property type="molecule type" value="Genomic_DNA"/>
</dbReference>
<dbReference type="NCBIfam" id="TIGR02937">
    <property type="entry name" value="sigma70-ECF"/>
    <property type="match status" value="1"/>
</dbReference>
<dbReference type="SUPFAM" id="SSF46894">
    <property type="entry name" value="C-terminal effector domain of the bipartite response regulators"/>
    <property type="match status" value="1"/>
</dbReference>
<dbReference type="InterPro" id="IPR036388">
    <property type="entry name" value="WH-like_DNA-bd_sf"/>
</dbReference>
<dbReference type="InterPro" id="IPR007627">
    <property type="entry name" value="RNA_pol_sigma70_r2"/>
</dbReference>
<evidence type="ECO:0000256" key="3">
    <source>
        <dbReference type="ARBA" id="ARBA00023015"/>
    </source>
</evidence>
<dbReference type="InterPro" id="IPR013325">
    <property type="entry name" value="RNA_pol_sigma_r2"/>
</dbReference>
<dbReference type="RefSeq" id="WP_049336740.1">
    <property type="nucleotide sequence ID" value="NZ_CP046306.1"/>
</dbReference>
<proteinExistence type="inferred from homology"/>
<comment type="caution">
    <text evidence="7">The sequence shown here is derived from an EMBL/GenBank/DDBJ whole genome shotgun (WGS) entry which is preliminary data.</text>
</comment>
<dbReference type="Gene3D" id="1.10.1740.10">
    <property type="match status" value="1"/>
</dbReference>
<dbReference type="GO" id="GO:0006352">
    <property type="term" value="P:DNA-templated transcription initiation"/>
    <property type="evidence" value="ECO:0007669"/>
    <property type="project" value="InterPro"/>
</dbReference>
<evidence type="ECO:0000256" key="2">
    <source>
        <dbReference type="ARBA" id="ARBA00021245"/>
    </source>
</evidence>
<dbReference type="InterPro" id="IPR014284">
    <property type="entry name" value="RNA_pol_sigma-70_dom"/>
</dbReference>
<protein>
    <recommendedName>
        <fullName evidence="2">RNA polymerase sigma factor SigS</fullName>
    </recommendedName>
</protein>
<dbReference type="GO" id="GO:0003677">
    <property type="term" value="F:DNA binding"/>
    <property type="evidence" value="ECO:0007669"/>
    <property type="project" value="InterPro"/>
</dbReference>
<evidence type="ECO:0000256" key="4">
    <source>
        <dbReference type="ARBA" id="ARBA00023163"/>
    </source>
</evidence>
<accession>A0A974KWV6</accession>
<dbReference type="Pfam" id="PF04542">
    <property type="entry name" value="Sigma70_r2"/>
    <property type="match status" value="1"/>
</dbReference>
<evidence type="ECO:0000313" key="8">
    <source>
        <dbReference type="Proteomes" id="UP000241540"/>
    </source>
</evidence>
<dbReference type="Gene3D" id="1.10.10.10">
    <property type="entry name" value="Winged helix-like DNA-binding domain superfamily/Winged helix DNA-binding domain"/>
    <property type="match status" value="1"/>
</dbReference>
<evidence type="ECO:0000256" key="5">
    <source>
        <dbReference type="ARBA" id="ARBA00024701"/>
    </source>
</evidence>
<dbReference type="SUPFAM" id="SSF88946">
    <property type="entry name" value="Sigma2 domain of RNA polymerase sigma factors"/>
    <property type="match status" value="1"/>
</dbReference>
<gene>
    <name evidence="7" type="ORF">BUZ51_08780</name>
</gene>
<dbReference type="GO" id="GO:0003700">
    <property type="term" value="F:DNA-binding transcription factor activity"/>
    <property type="evidence" value="ECO:0007669"/>
    <property type="project" value="InterPro"/>
</dbReference>
<evidence type="ECO:0000256" key="1">
    <source>
        <dbReference type="ARBA" id="ARBA00007788"/>
    </source>
</evidence>